<dbReference type="RefSeq" id="WP_311362049.1">
    <property type="nucleotide sequence ID" value="NZ_JAVRIE010000004.1"/>
</dbReference>
<feature type="signal peptide" evidence="1">
    <location>
        <begin position="1"/>
        <end position="25"/>
    </location>
</feature>
<proteinExistence type="predicted"/>
<accession>A0AAW8R208</accession>
<name>A0AAW8R208_9ALTE</name>
<protein>
    <submittedName>
        <fullName evidence="2">DUF481 domain-containing protein</fullName>
    </submittedName>
</protein>
<dbReference type="AlphaFoldDB" id="A0AAW8R208"/>
<evidence type="ECO:0000313" key="3">
    <source>
        <dbReference type="Proteomes" id="UP001249020"/>
    </source>
</evidence>
<dbReference type="Proteomes" id="UP001249020">
    <property type="component" value="Unassembled WGS sequence"/>
</dbReference>
<dbReference type="InterPro" id="IPR007433">
    <property type="entry name" value="DUF481"/>
</dbReference>
<comment type="caution">
    <text evidence="2">The sequence shown here is derived from an EMBL/GenBank/DDBJ whole genome shotgun (WGS) entry which is preliminary data.</text>
</comment>
<dbReference type="Pfam" id="PF04338">
    <property type="entry name" value="DUF481"/>
    <property type="match status" value="1"/>
</dbReference>
<keyword evidence="1" id="KW-0732">Signal</keyword>
<organism evidence="2 3">
    <name type="scientific">Brumicola blandensis</name>
    <dbReference type="NCBI Taxonomy" id="3075611"/>
    <lineage>
        <taxon>Bacteria</taxon>
        <taxon>Pseudomonadati</taxon>
        <taxon>Pseudomonadota</taxon>
        <taxon>Gammaproteobacteria</taxon>
        <taxon>Alteromonadales</taxon>
        <taxon>Alteromonadaceae</taxon>
        <taxon>Brumicola</taxon>
    </lineage>
</organism>
<dbReference type="EMBL" id="JAVRIE010000004">
    <property type="protein sequence ID" value="MDT0583287.1"/>
    <property type="molecule type" value="Genomic_DNA"/>
</dbReference>
<keyword evidence="3" id="KW-1185">Reference proteome</keyword>
<evidence type="ECO:0000313" key="2">
    <source>
        <dbReference type="EMBL" id="MDT0583287.1"/>
    </source>
</evidence>
<evidence type="ECO:0000256" key="1">
    <source>
        <dbReference type="SAM" id="SignalP"/>
    </source>
</evidence>
<gene>
    <name evidence="2" type="ORF">RM544_12110</name>
</gene>
<sequence length="270" mass="30839">MLPIKTTITFIVFCSLFFAPPSVSASNDLLKMLYLKEKKKKEKDEGINLSGEFGVLAANGNTNTTTFKAALRSEHETTHWSNNYGGEITYKQNEVENDIIVSAQRLLLNAQLDYKLPAKNKRLFVYAEYEDDRFNGFRYQSALATGWSAHAWKEENSQLRYSIGPGYSYSEREVVDAENHKSYDILKEVIVRASLDYRFSFNKNAKFRQFLSTEAGQESNRSRSETSISANLVETLAMKLSFVMSYNDGTLQQNEDLSTETSISLVYQFF</sequence>
<feature type="chain" id="PRO_5043712495" evidence="1">
    <location>
        <begin position="26"/>
        <end position="270"/>
    </location>
</feature>
<reference evidence="2 3" key="1">
    <citation type="submission" date="2023-09" db="EMBL/GenBank/DDBJ databases">
        <authorList>
            <person name="Rey-Velasco X."/>
        </authorList>
    </citation>
    <scope>NUCLEOTIDE SEQUENCE [LARGE SCALE GENOMIC DNA]</scope>
    <source>
        <strain evidence="2 3">W409</strain>
    </source>
</reference>